<evidence type="ECO:0000256" key="3">
    <source>
        <dbReference type="ARBA" id="ARBA00023027"/>
    </source>
</evidence>
<dbReference type="PIRSF" id="PIRSF036492">
    <property type="entry name" value="ALDH"/>
    <property type="match status" value="1"/>
</dbReference>
<organism evidence="9 10">
    <name type="scientific">Litorimonas taeanensis</name>
    <dbReference type="NCBI Taxonomy" id="568099"/>
    <lineage>
        <taxon>Bacteria</taxon>
        <taxon>Pseudomonadati</taxon>
        <taxon>Pseudomonadota</taxon>
        <taxon>Alphaproteobacteria</taxon>
        <taxon>Maricaulales</taxon>
        <taxon>Robiginitomaculaceae</taxon>
    </lineage>
</organism>
<dbReference type="InterPro" id="IPR016161">
    <property type="entry name" value="Ald_DH/histidinol_DH"/>
</dbReference>
<dbReference type="FunFam" id="3.40.605.10:FF:000004">
    <property type="entry name" value="Aldehyde dehydrogenase"/>
    <property type="match status" value="1"/>
</dbReference>
<dbReference type="Proteomes" id="UP000282211">
    <property type="component" value="Unassembled WGS sequence"/>
</dbReference>
<comment type="caution">
    <text evidence="9">The sequence shown here is derived from an EMBL/GenBank/DDBJ whole genome shotgun (WGS) entry which is preliminary data.</text>
</comment>
<dbReference type="InterPro" id="IPR029510">
    <property type="entry name" value="Ald_DH_CS_GLU"/>
</dbReference>
<keyword evidence="3" id="KW-0520">NAD</keyword>
<dbReference type="PROSITE" id="PS00070">
    <property type="entry name" value="ALDEHYDE_DEHYDR_CYS"/>
    <property type="match status" value="1"/>
</dbReference>
<evidence type="ECO:0000256" key="7">
    <source>
        <dbReference type="RuleBase" id="RU003345"/>
    </source>
</evidence>
<feature type="active site" evidence="5 6">
    <location>
        <position position="231"/>
    </location>
</feature>
<feature type="domain" description="Aldehyde dehydrogenase" evidence="8">
    <location>
        <begin position="17"/>
        <end position="456"/>
    </location>
</feature>
<keyword evidence="2 4" id="KW-0560">Oxidoreductase</keyword>
<dbReference type="Gene3D" id="3.40.309.10">
    <property type="entry name" value="Aldehyde Dehydrogenase, Chain A, domain 2"/>
    <property type="match status" value="1"/>
</dbReference>
<dbReference type="InParanoid" id="A0A420WDB9"/>
<dbReference type="InterPro" id="IPR012394">
    <property type="entry name" value="Aldehyde_DH_NAD(P)"/>
</dbReference>
<evidence type="ECO:0000256" key="6">
    <source>
        <dbReference type="PROSITE-ProRule" id="PRU10007"/>
    </source>
</evidence>
<dbReference type="GO" id="GO:0006081">
    <property type="term" value="P:aldehyde metabolic process"/>
    <property type="evidence" value="ECO:0007669"/>
    <property type="project" value="InterPro"/>
</dbReference>
<dbReference type="InterPro" id="IPR015590">
    <property type="entry name" value="Aldehyde_DH_dom"/>
</dbReference>
<evidence type="ECO:0000259" key="8">
    <source>
        <dbReference type="Pfam" id="PF00171"/>
    </source>
</evidence>
<dbReference type="InterPro" id="IPR016160">
    <property type="entry name" value="Ald_DH_CS_CYS"/>
</dbReference>
<evidence type="ECO:0000313" key="9">
    <source>
        <dbReference type="EMBL" id="RKQ69001.1"/>
    </source>
</evidence>
<feature type="active site" evidence="5">
    <location>
        <position position="265"/>
    </location>
</feature>
<evidence type="ECO:0000256" key="1">
    <source>
        <dbReference type="ARBA" id="ARBA00009986"/>
    </source>
</evidence>
<dbReference type="OrthoDB" id="7168186at2"/>
<evidence type="ECO:0000256" key="5">
    <source>
        <dbReference type="PIRSR" id="PIRSR036492-1"/>
    </source>
</evidence>
<dbReference type="SUPFAM" id="SSF53720">
    <property type="entry name" value="ALDH-like"/>
    <property type="match status" value="1"/>
</dbReference>
<reference evidence="9 10" key="1">
    <citation type="submission" date="2018-10" db="EMBL/GenBank/DDBJ databases">
        <title>Genomic Encyclopedia of Type Strains, Phase IV (KMG-IV): sequencing the most valuable type-strain genomes for metagenomic binning, comparative biology and taxonomic classification.</title>
        <authorList>
            <person name="Goeker M."/>
        </authorList>
    </citation>
    <scope>NUCLEOTIDE SEQUENCE [LARGE SCALE GENOMIC DNA]</scope>
    <source>
        <strain evidence="9 10">DSM 22008</strain>
    </source>
</reference>
<dbReference type="InterPro" id="IPR016163">
    <property type="entry name" value="Ald_DH_C"/>
</dbReference>
<evidence type="ECO:0000256" key="2">
    <source>
        <dbReference type="ARBA" id="ARBA00023002"/>
    </source>
</evidence>
<dbReference type="Gene3D" id="3.40.605.10">
    <property type="entry name" value="Aldehyde Dehydrogenase, Chain A, domain 1"/>
    <property type="match status" value="1"/>
</dbReference>
<dbReference type="EMBL" id="RBII01000002">
    <property type="protein sequence ID" value="RKQ69001.1"/>
    <property type="molecule type" value="Genomic_DNA"/>
</dbReference>
<protein>
    <recommendedName>
        <fullName evidence="4">Aldehyde dehydrogenase</fullName>
    </recommendedName>
</protein>
<dbReference type="GO" id="GO:0004029">
    <property type="term" value="F:aldehyde dehydrogenase (NAD+) activity"/>
    <property type="evidence" value="ECO:0007669"/>
    <property type="project" value="TreeGrafter"/>
</dbReference>
<dbReference type="CDD" id="cd07133">
    <property type="entry name" value="ALDH_CALDH_CalB"/>
    <property type="match status" value="1"/>
</dbReference>
<proteinExistence type="inferred from homology"/>
<sequence length="488" mass="53800">MVRINPDASARKKTILKSDTAKNIARIRAVQRQAFDAAPYPVWETRKTNLIKLRDVILGHEAEFVKAISDDFGHRAAEDTIIAEFLVMQGGFSHALKHTPKWMKTRKAPTALQYKPASNRIVPQPLGVVGIISPWNYPLQLAIMPLIGALGAGNRAMIKPSEYTPRMSALLKSLLAEAFSEDEIYVATGGVDVASAFSELPFDHLVFTGSTNVGRIVAQAAAKNLTPVTLELGGKSPVIIDDSANLDLTLPRLVNGKLLNAGQTCVAPDYVLMPQNKIKGFTDAVIKHAETLYPKFSRNDDYTSIIADSHYARLQNLLEDAENKGAKIQTAGDDDKQQLAKERRVAFTVVTNTTPDMKIMQEEIFGPLLPVVASESLDESLAYVQKHDRPLALYWFGEDKNKREQVLKESHSGGVSINECAWHVVQEDIPFGGVGPSGMGAYHGEAGFESFSHMKGVFIQSRFSQGKTLFPPYTDKTRKMIGFMKKFL</sequence>
<dbReference type="Pfam" id="PF00171">
    <property type="entry name" value="Aldedh"/>
    <property type="match status" value="1"/>
</dbReference>
<accession>A0A420WDB9</accession>
<dbReference type="GO" id="GO:0005737">
    <property type="term" value="C:cytoplasm"/>
    <property type="evidence" value="ECO:0007669"/>
    <property type="project" value="TreeGrafter"/>
</dbReference>
<dbReference type="AlphaFoldDB" id="A0A420WDB9"/>
<dbReference type="InterPro" id="IPR016162">
    <property type="entry name" value="Ald_DH_N"/>
</dbReference>
<evidence type="ECO:0000313" key="10">
    <source>
        <dbReference type="Proteomes" id="UP000282211"/>
    </source>
</evidence>
<name>A0A420WDB9_9PROT</name>
<dbReference type="PROSITE" id="PS00687">
    <property type="entry name" value="ALDEHYDE_DEHYDR_GLU"/>
    <property type="match status" value="1"/>
</dbReference>
<dbReference type="PANTHER" id="PTHR43570:SF20">
    <property type="entry name" value="ALDEHYDE DEHYDROGENASE ALDX-RELATED"/>
    <property type="match status" value="1"/>
</dbReference>
<gene>
    <name evidence="9" type="ORF">DES40_1777</name>
</gene>
<keyword evidence="10" id="KW-1185">Reference proteome</keyword>
<evidence type="ECO:0000256" key="4">
    <source>
        <dbReference type="PIRNR" id="PIRNR036492"/>
    </source>
</evidence>
<comment type="similarity">
    <text evidence="1 4 7">Belongs to the aldehyde dehydrogenase family.</text>
</comment>
<dbReference type="PANTHER" id="PTHR43570">
    <property type="entry name" value="ALDEHYDE DEHYDROGENASE"/>
    <property type="match status" value="1"/>
</dbReference>